<proteinExistence type="predicted"/>
<dbReference type="PATRIC" id="fig|1123269.5.peg.3000"/>
<dbReference type="RefSeq" id="WP_025292958.1">
    <property type="nucleotide sequence ID" value="NZ_CP006644.1"/>
</dbReference>
<reference evidence="1 2" key="1">
    <citation type="submission" date="2013-07" db="EMBL/GenBank/DDBJ databases">
        <title>Completed genome of Sphingomonas sanxanigenens NX02.</title>
        <authorList>
            <person name="Ma T."/>
            <person name="Huang H."/>
            <person name="Wu M."/>
            <person name="Li X."/>
            <person name="Li G."/>
        </authorList>
    </citation>
    <scope>NUCLEOTIDE SEQUENCE [LARGE SCALE GENOMIC DNA]</scope>
    <source>
        <strain evidence="1 2">NX02</strain>
    </source>
</reference>
<dbReference type="EMBL" id="CP006644">
    <property type="protein sequence ID" value="AHE54755.1"/>
    <property type="molecule type" value="Genomic_DNA"/>
</dbReference>
<dbReference type="KEGG" id="ssan:NX02_15360"/>
<sequence length="225" mass="23554">MDFQDILAADADRAIMLAHVPVAHRAAIAALWRLDLRGAEIVRSTTESMIGRMRLTWWYEALGKLDGAQPPAEPLLEEVATALVASGVSGAALGEAMIGWEALLDPLPLDEAALGAFAAERGAGLFRLAAGVLGDGTDAVAAAGQGWALVDAARHLSDAETRARALAMAQPALAEALAARWPRPLRPLGLLARFAEDDRRAGGSAAAPGSPRRMLRAIGFRLAGR</sequence>
<dbReference type="AlphaFoldDB" id="W0AGH2"/>
<dbReference type="HOGENOM" id="CLU_1288211_0_0_5"/>
<protein>
    <recommendedName>
        <fullName evidence="3">Phytoene synthase</fullName>
    </recommendedName>
</protein>
<evidence type="ECO:0000313" key="2">
    <source>
        <dbReference type="Proteomes" id="UP000018851"/>
    </source>
</evidence>
<dbReference type="STRING" id="1123269.NX02_15360"/>
<gene>
    <name evidence="1" type="ORF">NX02_15360</name>
</gene>
<name>W0AGH2_9SPHN</name>
<dbReference type="eggNOG" id="COG1562">
    <property type="taxonomic scope" value="Bacteria"/>
</dbReference>
<dbReference type="InterPro" id="IPR008949">
    <property type="entry name" value="Isoprenoid_synthase_dom_sf"/>
</dbReference>
<dbReference type="OrthoDB" id="9814909at2"/>
<evidence type="ECO:0000313" key="1">
    <source>
        <dbReference type="EMBL" id="AHE54755.1"/>
    </source>
</evidence>
<keyword evidence="2" id="KW-1185">Reference proteome</keyword>
<organism evidence="1 2">
    <name type="scientific">Sphingomonas sanxanigenens DSM 19645 = NX02</name>
    <dbReference type="NCBI Taxonomy" id="1123269"/>
    <lineage>
        <taxon>Bacteria</taxon>
        <taxon>Pseudomonadati</taxon>
        <taxon>Pseudomonadota</taxon>
        <taxon>Alphaproteobacteria</taxon>
        <taxon>Sphingomonadales</taxon>
        <taxon>Sphingomonadaceae</taxon>
        <taxon>Sphingomonas</taxon>
    </lineage>
</organism>
<dbReference type="Proteomes" id="UP000018851">
    <property type="component" value="Chromosome"/>
</dbReference>
<dbReference type="SUPFAM" id="SSF48576">
    <property type="entry name" value="Terpenoid synthases"/>
    <property type="match status" value="1"/>
</dbReference>
<accession>W0AGH2</accession>
<evidence type="ECO:0008006" key="3">
    <source>
        <dbReference type="Google" id="ProtNLM"/>
    </source>
</evidence>